<dbReference type="Proteomes" id="UP000441208">
    <property type="component" value="Unassembled WGS sequence"/>
</dbReference>
<name>A0A6A3FP71_9STRA</name>
<dbReference type="EMBL" id="QXGA01000058">
    <property type="protein sequence ID" value="KAE9153769.1"/>
    <property type="molecule type" value="Genomic_DNA"/>
</dbReference>
<dbReference type="Proteomes" id="UP000488956">
    <property type="component" value="Unassembled WGS sequence"/>
</dbReference>
<dbReference type="EMBL" id="QXFX01000061">
    <property type="protein sequence ID" value="KAE9134935.1"/>
    <property type="molecule type" value="Genomic_DNA"/>
</dbReference>
<reference evidence="10 11" key="1">
    <citation type="submission" date="2018-08" db="EMBL/GenBank/DDBJ databases">
        <title>Genomic investigation of the strawberry pathogen Phytophthora fragariae indicates pathogenicity is determined by transcriptional variation in three key races.</title>
        <authorList>
            <person name="Adams T.M."/>
            <person name="Armitage A.D."/>
            <person name="Sobczyk M.K."/>
            <person name="Bates H.J."/>
            <person name="Dunwell J.M."/>
            <person name="Nellist C.F."/>
            <person name="Harrison R.J."/>
        </authorList>
    </citation>
    <scope>NUCLEOTIDE SEQUENCE [LARGE SCALE GENOMIC DNA]</scope>
    <source>
        <strain evidence="9 12">A4</strain>
        <strain evidence="8 13">BC-1</strain>
        <strain evidence="7 11">NOV-27</strain>
        <strain evidence="6 14">NOV-5</strain>
        <strain evidence="4 15">NOV-71</strain>
        <strain evidence="2 10">NOV-9</strain>
        <strain evidence="5 17">ONT-3</strain>
        <strain evidence="3 16">SCRP245</strain>
    </source>
</reference>
<evidence type="ECO:0000313" key="8">
    <source>
        <dbReference type="EMBL" id="KAE9254277.1"/>
    </source>
</evidence>
<dbReference type="EMBL" id="QXFW01001330">
    <property type="protein sequence ID" value="KAE8992503.1"/>
    <property type="molecule type" value="Genomic_DNA"/>
</dbReference>
<evidence type="ECO:0000313" key="14">
    <source>
        <dbReference type="Proteomes" id="UP000440732"/>
    </source>
</evidence>
<dbReference type="Proteomes" id="UP000429523">
    <property type="component" value="Unassembled WGS sequence"/>
</dbReference>
<feature type="region of interest" description="Disordered" evidence="1">
    <location>
        <begin position="61"/>
        <end position="122"/>
    </location>
</feature>
<sequence length="122" mass="13040">MDVEIVTNTLYSSVTVHHLCVSGNRFLAEDDPSSSVESTDSSADGSGFRLLVEVESSVDGSDALSLNDDINDDSASNVQTSDDSEDDGEDDVDSAYQPGTVRPAPIDDDSGMFDPSNLSWWK</sequence>
<accession>A0A6A3FP71</accession>
<dbReference type="EMBL" id="QXGD01000080">
    <property type="protein sequence ID" value="KAE9254277.1"/>
    <property type="molecule type" value="Genomic_DNA"/>
</dbReference>
<feature type="region of interest" description="Disordered" evidence="1">
    <location>
        <begin position="27"/>
        <end position="47"/>
    </location>
</feature>
<feature type="compositionally biased region" description="Acidic residues" evidence="1">
    <location>
        <begin position="82"/>
        <end position="93"/>
    </location>
</feature>
<dbReference type="EMBL" id="QXGE01000598">
    <property type="protein sequence ID" value="KAE9308037.1"/>
    <property type="molecule type" value="Genomic_DNA"/>
</dbReference>
<evidence type="ECO:0000313" key="10">
    <source>
        <dbReference type="Proteomes" id="UP000429523"/>
    </source>
</evidence>
<evidence type="ECO:0000313" key="11">
    <source>
        <dbReference type="Proteomes" id="UP000433483"/>
    </source>
</evidence>
<gene>
    <name evidence="9" type="ORF">PF001_g11344</name>
    <name evidence="8" type="ORF">PF002_g2939</name>
    <name evidence="7" type="ORF">PF005_g2602</name>
    <name evidence="6" type="ORF">PF006_g2121</name>
    <name evidence="4" type="ORF">PF007_g12158</name>
    <name evidence="2" type="ORF">PF009_g2820</name>
    <name evidence="5" type="ORF">PF010_g2261</name>
    <name evidence="3" type="ORF">PF011_g17527</name>
</gene>
<evidence type="ECO:0000313" key="17">
    <source>
        <dbReference type="Proteomes" id="UP000488956"/>
    </source>
</evidence>
<dbReference type="Proteomes" id="UP000440367">
    <property type="component" value="Unassembled WGS sequence"/>
</dbReference>
<dbReference type="OrthoDB" id="120203at2759"/>
<proteinExistence type="predicted"/>
<protein>
    <submittedName>
        <fullName evidence="2">Uncharacterized protein</fullName>
    </submittedName>
</protein>
<evidence type="ECO:0000313" key="2">
    <source>
        <dbReference type="EMBL" id="KAE8947559.1"/>
    </source>
</evidence>
<dbReference type="Proteomes" id="UP000460718">
    <property type="component" value="Unassembled WGS sequence"/>
</dbReference>
<evidence type="ECO:0000313" key="5">
    <source>
        <dbReference type="EMBL" id="KAE9134935.1"/>
    </source>
</evidence>
<dbReference type="EMBL" id="QXGB01000072">
    <property type="protein sequence ID" value="KAE9232717.1"/>
    <property type="molecule type" value="Genomic_DNA"/>
</dbReference>
<dbReference type="Proteomes" id="UP000433483">
    <property type="component" value="Unassembled WGS sequence"/>
</dbReference>
<evidence type="ECO:0000313" key="6">
    <source>
        <dbReference type="EMBL" id="KAE9153769.1"/>
    </source>
</evidence>
<evidence type="ECO:0000313" key="15">
    <source>
        <dbReference type="Proteomes" id="UP000441208"/>
    </source>
</evidence>
<keyword evidence="11" id="KW-1185">Reference proteome</keyword>
<dbReference type="EMBL" id="QXGF01000077">
    <property type="protein sequence ID" value="KAE8947559.1"/>
    <property type="molecule type" value="Genomic_DNA"/>
</dbReference>
<dbReference type="Proteomes" id="UP000437068">
    <property type="component" value="Unassembled WGS sequence"/>
</dbReference>
<dbReference type="AlphaFoldDB" id="A0A6A3FP71"/>
<dbReference type="Proteomes" id="UP000440732">
    <property type="component" value="Unassembled WGS sequence"/>
</dbReference>
<evidence type="ECO:0000313" key="7">
    <source>
        <dbReference type="EMBL" id="KAE9232717.1"/>
    </source>
</evidence>
<dbReference type="EMBL" id="QXFZ01000629">
    <property type="protein sequence ID" value="KAE9109679.1"/>
    <property type="molecule type" value="Genomic_DNA"/>
</dbReference>
<evidence type="ECO:0000313" key="13">
    <source>
        <dbReference type="Proteomes" id="UP000440367"/>
    </source>
</evidence>
<evidence type="ECO:0000313" key="3">
    <source>
        <dbReference type="EMBL" id="KAE8992503.1"/>
    </source>
</evidence>
<evidence type="ECO:0000256" key="1">
    <source>
        <dbReference type="SAM" id="MobiDB-lite"/>
    </source>
</evidence>
<evidence type="ECO:0000313" key="16">
    <source>
        <dbReference type="Proteomes" id="UP000460718"/>
    </source>
</evidence>
<evidence type="ECO:0000313" key="9">
    <source>
        <dbReference type="EMBL" id="KAE9308037.1"/>
    </source>
</evidence>
<evidence type="ECO:0000313" key="12">
    <source>
        <dbReference type="Proteomes" id="UP000437068"/>
    </source>
</evidence>
<comment type="caution">
    <text evidence="2">The sequence shown here is derived from an EMBL/GenBank/DDBJ whole genome shotgun (WGS) entry which is preliminary data.</text>
</comment>
<organism evidence="2 10">
    <name type="scientific">Phytophthora fragariae</name>
    <dbReference type="NCBI Taxonomy" id="53985"/>
    <lineage>
        <taxon>Eukaryota</taxon>
        <taxon>Sar</taxon>
        <taxon>Stramenopiles</taxon>
        <taxon>Oomycota</taxon>
        <taxon>Peronosporomycetes</taxon>
        <taxon>Peronosporales</taxon>
        <taxon>Peronosporaceae</taxon>
        <taxon>Phytophthora</taxon>
    </lineage>
</organism>
<evidence type="ECO:0000313" key="4">
    <source>
        <dbReference type="EMBL" id="KAE9109679.1"/>
    </source>
</evidence>
<feature type="compositionally biased region" description="Low complexity" evidence="1">
    <location>
        <begin position="33"/>
        <end position="46"/>
    </location>
</feature>